<organism evidence="2 3">
    <name type="scientific">Trifolium subterraneum</name>
    <name type="common">Subterranean clover</name>
    <dbReference type="NCBI Taxonomy" id="3900"/>
    <lineage>
        <taxon>Eukaryota</taxon>
        <taxon>Viridiplantae</taxon>
        <taxon>Streptophyta</taxon>
        <taxon>Embryophyta</taxon>
        <taxon>Tracheophyta</taxon>
        <taxon>Spermatophyta</taxon>
        <taxon>Magnoliopsida</taxon>
        <taxon>eudicotyledons</taxon>
        <taxon>Gunneridae</taxon>
        <taxon>Pentapetalae</taxon>
        <taxon>rosids</taxon>
        <taxon>fabids</taxon>
        <taxon>Fabales</taxon>
        <taxon>Fabaceae</taxon>
        <taxon>Papilionoideae</taxon>
        <taxon>50 kb inversion clade</taxon>
        <taxon>NPAAA clade</taxon>
        <taxon>Hologalegina</taxon>
        <taxon>IRL clade</taxon>
        <taxon>Trifolieae</taxon>
        <taxon>Trifolium</taxon>
    </lineage>
</organism>
<dbReference type="OrthoDB" id="1740215at2759"/>
<dbReference type="Pfam" id="PF04083">
    <property type="entry name" value="Abhydro_lipase"/>
    <property type="match status" value="1"/>
</dbReference>
<name>A0A2Z6NJK9_TRISU</name>
<dbReference type="EMBL" id="DF974056">
    <property type="protein sequence ID" value="GAU44584.1"/>
    <property type="molecule type" value="Genomic_DNA"/>
</dbReference>
<dbReference type="GO" id="GO:0006629">
    <property type="term" value="P:lipid metabolic process"/>
    <property type="evidence" value="ECO:0007669"/>
    <property type="project" value="InterPro"/>
</dbReference>
<dbReference type="PANTHER" id="PTHR11005">
    <property type="entry name" value="LYSOSOMAL ACID LIPASE-RELATED"/>
    <property type="match status" value="1"/>
</dbReference>
<dbReference type="InterPro" id="IPR006693">
    <property type="entry name" value="AB_hydrolase_lipase"/>
</dbReference>
<sequence length="92" mass="10161">MTQVTTEDGYILSLQRIPAGRSGKKATKPPVLIHHGLFCDAVVWLLNSPEESLGFFLADSGFDVWLANGRGTRYSSTHTSLSPDDMVYIFDI</sequence>
<proteinExistence type="predicted"/>
<keyword evidence="3" id="KW-1185">Reference proteome</keyword>
<feature type="domain" description="Partial AB-hydrolase lipase" evidence="1">
    <location>
        <begin position="3"/>
        <end position="47"/>
    </location>
</feature>
<dbReference type="Gene3D" id="3.40.50.1820">
    <property type="entry name" value="alpha/beta hydrolase"/>
    <property type="match status" value="1"/>
</dbReference>
<reference evidence="3" key="1">
    <citation type="journal article" date="2017" name="Front. Plant Sci.">
        <title>Climate Clever Clovers: New Paradigm to Reduce the Environmental Footprint of Ruminants by Breeding Low Methanogenic Forages Utilizing Haplotype Variation.</title>
        <authorList>
            <person name="Kaur P."/>
            <person name="Appels R."/>
            <person name="Bayer P.E."/>
            <person name="Keeble-Gagnere G."/>
            <person name="Wang J."/>
            <person name="Hirakawa H."/>
            <person name="Shirasawa K."/>
            <person name="Vercoe P."/>
            <person name="Stefanova K."/>
            <person name="Durmic Z."/>
            <person name="Nichols P."/>
            <person name="Revell C."/>
            <person name="Isobe S.N."/>
            <person name="Edwards D."/>
            <person name="Erskine W."/>
        </authorList>
    </citation>
    <scope>NUCLEOTIDE SEQUENCE [LARGE SCALE GENOMIC DNA]</scope>
    <source>
        <strain evidence="3">cv. Daliak</strain>
    </source>
</reference>
<protein>
    <recommendedName>
        <fullName evidence="1">Partial AB-hydrolase lipase domain-containing protein</fullName>
    </recommendedName>
</protein>
<evidence type="ECO:0000313" key="2">
    <source>
        <dbReference type="EMBL" id="GAU44584.1"/>
    </source>
</evidence>
<evidence type="ECO:0000313" key="3">
    <source>
        <dbReference type="Proteomes" id="UP000242715"/>
    </source>
</evidence>
<dbReference type="Proteomes" id="UP000242715">
    <property type="component" value="Unassembled WGS sequence"/>
</dbReference>
<evidence type="ECO:0000259" key="1">
    <source>
        <dbReference type="Pfam" id="PF04083"/>
    </source>
</evidence>
<accession>A0A2Z6NJK9</accession>
<dbReference type="InterPro" id="IPR029058">
    <property type="entry name" value="AB_hydrolase_fold"/>
</dbReference>
<dbReference type="AlphaFoldDB" id="A0A2Z6NJK9"/>
<dbReference type="SUPFAM" id="SSF53474">
    <property type="entry name" value="alpha/beta-Hydrolases"/>
    <property type="match status" value="1"/>
</dbReference>
<gene>
    <name evidence="2" type="ORF">TSUD_136310</name>
</gene>